<evidence type="ECO:0000256" key="13">
    <source>
        <dbReference type="ARBA" id="ARBA00023002"/>
    </source>
</evidence>
<evidence type="ECO:0000256" key="7">
    <source>
        <dbReference type="ARBA" id="ARBA00022792"/>
    </source>
</evidence>
<evidence type="ECO:0000256" key="10">
    <source>
        <dbReference type="ARBA" id="ARBA00022832"/>
    </source>
</evidence>
<dbReference type="GO" id="GO:0017099">
    <property type="term" value="F:very-long-chain fatty acyl-CoA dehydrogenase activity"/>
    <property type="evidence" value="ECO:0007669"/>
    <property type="project" value="UniProtKB-EC"/>
</dbReference>
<keyword evidence="10" id="KW-0276">Fatty acid metabolism</keyword>
<dbReference type="FunFam" id="1.10.540.10:FF:000001">
    <property type="entry name" value="Very long-chain-specific acyl-CoA dehydrogenase, mitochondrial"/>
    <property type="match status" value="1"/>
</dbReference>
<dbReference type="EMBL" id="GGYP01004255">
    <property type="protein sequence ID" value="MDE49026.1"/>
    <property type="molecule type" value="Transcribed_RNA"/>
</dbReference>
<feature type="domain" description="Acyl-CoA oxidase/dehydrogenase middle" evidence="30">
    <location>
        <begin position="192"/>
        <end position="293"/>
    </location>
</feature>
<keyword evidence="12" id="KW-0007">Acetylation</keyword>
<feature type="domain" description="Acyl-CoA dehydrogenase/oxidase C-terminal" evidence="29">
    <location>
        <begin position="306"/>
        <end position="452"/>
    </location>
</feature>
<dbReference type="InterPro" id="IPR037069">
    <property type="entry name" value="AcylCoA_DH/ox_N_sf"/>
</dbReference>
<comment type="similarity">
    <text evidence="4 28">Belongs to the acyl-CoA dehydrogenase family.</text>
</comment>
<dbReference type="Gene3D" id="1.20.140.10">
    <property type="entry name" value="Butyryl-CoA Dehydrogenase, subunit A, domain 3"/>
    <property type="match status" value="2"/>
</dbReference>
<keyword evidence="16" id="KW-0472">Membrane</keyword>
<evidence type="ECO:0000256" key="8">
    <source>
        <dbReference type="ARBA" id="ARBA00022799"/>
    </source>
</evidence>
<dbReference type="InterPro" id="IPR046373">
    <property type="entry name" value="Acyl-CoA_Oxase/DH_mid-dom_sf"/>
</dbReference>
<evidence type="ECO:0000256" key="6">
    <source>
        <dbReference type="ARBA" id="ARBA00022630"/>
    </source>
</evidence>
<evidence type="ECO:0000256" key="5">
    <source>
        <dbReference type="ARBA" id="ARBA00022553"/>
    </source>
</evidence>
<keyword evidence="9 28" id="KW-0274">FAD</keyword>
<keyword evidence="11" id="KW-0809">Transit peptide</keyword>
<keyword evidence="8" id="KW-0702">S-nitrosylation</keyword>
<keyword evidence="14" id="KW-0443">Lipid metabolism</keyword>
<sequence length="639" mass="70037">MYSTRLGLTYRRFSQIAHSQLRQASASAQAAIKEKPVEPDLQPRKRDETSSFVMNMFAGNANFEQIFPYPDVLTPDQRETLSMVQKPTERFWEENHDALACDANEKIDDKLWENLKPMGAFGLQVPTEYGGVGFNNTQYARMGEIMGAHDLAVGIALGSHQSIGYKGILLYGNDEQKQKYLPDLATGKKIACFCLTEPSSGSDAGSIRTRAELSPDGKHWLLNGSKIWISNGDIADVFTVFAKTPVKDPKTGETKDKITAFVVERKFGGVSSSSGEKKMGIKASNTATVNFDNTPIPHENVLGDVGGGFKVAMNILNSGRFGMGAALSGCMRTQIRKAVEHATQREQFGSKIHTFGAIQEKLARMSIAHYATESMAYIVSSTMDRGYKDFQCEAAISKVFSSENAWFVTDETIQILGGTGFMRSAGVEKVMRDLRIFRIFEGTNDILRLFIALTGAQYAGGHLKELQKAMMNPVGNLGMIMEFGTKKVKRAVGLSSGPSLTHYVSPKLKDSAALLSRSMEQFDATIEYVLMKYGKNIIHEQFLLGRIANSAIDIYSCMCVLSRATRSDKLGLASSEHEANMVRVLCSEASDRISSALSSIRAQDKLKNFDLMKSISAQVCEAGGVAQAHVLEQPVLGSN</sequence>
<comment type="catalytic activity">
    <reaction evidence="24">
        <text>tetradecanoyl-CoA + oxidized [electron-transfer flavoprotein] + H(+) = (2E)-tetradecenoyl-CoA + reduced [electron-transfer flavoprotein]</text>
        <dbReference type="Rhea" id="RHEA:47316"/>
        <dbReference type="Rhea" id="RHEA-COMP:10685"/>
        <dbReference type="Rhea" id="RHEA-COMP:10686"/>
        <dbReference type="ChEBI" id="CHEBI:15378"/>
        <dbReference type="ChEBI" id="CHEBI:57385"/>
        <dbReference type="ChEBI" id="CHEBI:57692"/>
        <dbReference type="ChEBI" id="CHEBI:58307"/>
        <dbReference type="ChEBI" id="CHEBI:61405"/>
    </reaction>
    <physiologicalReaction direction="left-to-right" evidence="24">
        <dbReference type="Rhea" id="RHEA:47317"/>
    </physiologicalReaction>
</comment>
<dbReference type="SUPFAM" id="SSF56645">
    <property type="entry name" value="Acyl-CoA dehydrogenase NM domain-like"/>
    <property type="match status" value="1"/>
</dbReference>
<evidence type="ECO:0000256" key="12">
    <source>
        <dbReference type="ARBA" id="ARBA00022990"/>
    </source>
</evidence>
<comment type="catalytic activity">
    <reaction evidence="21">
        <text>dodecanoyl-CoA + oxidized [electron-transfer flavoprotein] + H(+) = (2E)-dodecenoyl-CoA + reduced [electron-transfer flavoprotein]</text>
        <dbReference type="Rhea" id="RHEA:47296"/>
        <dbReference type="Rhea" id="RHEA-COMP:10685"/>
        <dbReference type="Rhea" id="RHEA-COMP:10686"/>
        <dbReference type="ChEBI" id="CHEBI:15378"/>
        <dbReference type="ChEBI" id="CHEBI:57330"/>
        <dbReference type="ChEBI" id="CHEBI:57375"/>
        <dbReference type="ChEBI" id="CHEBI:57692"/>
        <dbReference type="ChEBI" id="CHEBI:58307"/>
    </reaction>
    <physiologicalReaction direction="left-to-right" evidence="21">
        <dbReference type="Rhea" id="RHEA:47297"/>
    </physiologicalReaction>
</comment>
<keyword evidence="6 28" id="KW-0285">Flavoprotein</keyword>
<dbReference type="InterPro" id="IPR036250">
    <property type="entry name" value="AcylCo_DH-like_C"/>
</dbReference>
<keyword evidence="7" id="KW-0999">Mitochondrion inner membrane</keyword>
<evidence type="ECO:0000256" key="24">
    <source>
        <dbReference type="ARBA" id="ARBA00049038"/>
    </source>
</evidence>
<evidence type="ECO:0000256" key="9">
    <source>
        <dbReference type="ARBA" id="ARBA00022827"/>
    </source>
</evidence>
<name>A0A6G1SER7_9ACAR</name>
<evidence type="ECO:0000256" key="18">
    <source>
        <dbReference type="ARBA" id="ARBA00040902"/>
    </source>
</evidence>
<proteinExistence type="inferred from homology"/>
<comment type="catalytic activity">
    <reaction evidence="27">
        <text>octadecanoyl-CoA + oxidized [electron-transfer flavoprotein] + H(+) = (2E)-octadecenoyl-CoA + reduced [electron-transfer flavoprotein]</text>
        <dbReference type="Rhea" id="RHEA:47240"/>
        <dbReference type="Rhea" id="RHEA-COMP:10685"/>
        <dbReference type="Rhea" id="RHEA-COMP:10686"/>
        <dbReference type="ChEBI" id="CHEBI:15378"/>
        <dbReference type="ChEBI" id="CHEBI:57394"/>
        <dbReference type="ChEBI" id="CHEBI:57692"/>
        <dbReference type="ChEBI" id="CHEBI:58307"/>
        <dbReference type="ChEBI" id="CHEBI:71412"/>
    </reaction>
    <physiologicalReaction direction="left-to-right" evidence="27">
        <dbReference type="Rhea" id="RHEA:47241"/>
    </physiologicalReaction>
</comment>
<dbReference type="InterPro" id="IPR049448">
    <property type="entry name" value="ACAD9/ACADV-like_C"/>
</dbReference>
<comment type="subunit">
    <text evidence="20">Homodimer. Homodimerizes after import into the mitochondrion.</text>
</comment>
<comment type="function">
    <text evidence="19">Very long-chain specific acyl-CoA dehydrogenase is one of the acyl-CoA dehydrogenases that catalyze the first step of mitochondrial fatty acid beta-oxidation, an aerobic process breaking down fatty acids into acetyl-CoA and allowing the production of energy from fats. The first step of fatty acid beta-oxidation consists in the removal of one hydrogen from C-2 and C-3 of the straight-chain fatty acyl-CoA thioester, resulting in the formation of trans-2-enoyl-CoA. Among the different mitochondrial acyl-CoA dehydrogenases, very long-chain specific acyl-CoA dehydrogenase acts specifically on acyl-CoAs with saturated 12 to 24 carbons long primary chains.</text>
</comment>
<dbReference type="InterPro" id="IPR006089">
    <property type="entry name" value="Acyl-CoA_DH_CS"/>
</dbReference>
<evidence type="ECO:0000256" key="17">
    <source>
        <dbReference type="ARBA" id="ARBA00039034"/>
    </source>
</evidence>
<feature type="domain" description="ACAD9/ACADV-like C-terminal" evidence="32">
    <location>
        <begin position="506"/>
        <end position="625"/>
    </location>
</feature>
<evidence type="ECO:0000259" key="31">
    <source>
        <dbReference type="Pfam" id="PF02771"/>
    </source>
</evidence>
<dbReference type="FunFam" id="2.40.110.10:FF:000006">
    <property type="entry name" value="very long-chain specific acyl-CoA dehydrogenase, mitochondrial"/>
    <property type="match status" value="1"/>
</dbReference>
<evidence type="ECO:0000259" key="30">
    <source>
        <dbReference type="Pfam" id="PF02770"/>
    </source>
</evidence>
<dbReference type="InterPro" id="IPR009100">
    <property type="entry name" value="AcylCoA_DH/oxidase_NM_dom_sf"/>
</dbReference>
<evidence type="ECO:0000256" key="20">
    <source>
        <dbReference type="ARBA" id="ARBA00046812"/>
    </source>
</evidence>
<keyword evidence="13 28" id="KW-0560">Oxidoreductase</keyword>
<comment type="pathway">
    <text evidence="3">Lipid metabolism; mitochondrial fatty acid beta-oxidation.</text>
</comment>
<dbReference type="Pfam" id="PF00441">
    <property type="entry name" value="Acyl-CoA_dh_1"/>
    <property type="match status" value="1"/>
</dbReference>
<dbReference type="Pfam" id="PF21343">
    <property type="entry name" value="ACAD9-ACADV_C"/>
    <property type="match status" value="1"/>
</dbReference>
<dbReference type="GO" id="GO:0006631">
    <property type="term" value="P:fatty acid metabolic process"/>
    <property type="evidence" value="ECO:0007669"/>
    <property type="project" value="UniProtKB-KW"/>
</dbReference>
<evidence type="ECO:0000256" key="28">
    <source>
        <dbReference type="RuleBase" id="RU362125"/>
    </source>
</evidence>
<dbReference type="Gene3D" id="1.10.540.10">
    <property type="entry name" value="Acyl-CoA dehydrogenase/oxidase, N-terminal domain"/>
    <property type="match status" value="1"/>
</dbReference>
<dbReference type="EC" id="1.3.8.9" evidence="17"/>
<comment type="catalytic activity">
    <reaction evidence="23">
        <text>tetracosanoyl-CoA + oxidized [electron-transfer flavoprotein] + H(+) = (2E)-tetracosenoyl-CoA + reduced [electron-transfer flavoprotein]</text>
        <dbReference type="Rhea" id="RHEA:47232"/>
        <dbReference type="Rhea" id="RHEA-COMP:10685"/>
        <dbReference type="Rhea" id="RHEA-COMP:10686"/>
        <dbReference type="ChEBI" id="CHEBI:15378"/>
        <dbReference type="ChEBI" id="CHEBI:57692"/>
        <dbReference type="ChEBI" id="CHEBI:58307"/>
        <dbReference type="ChEBI" id="CHEBI:65052"/>
        <dbReference type="ChEBI" id="CHEBI:74693"/>
    </reaction>
    <physiologicalReaction direction="left-to-right" evidence="23">
        <dbReference type="Rhea" id="RHEA:47233"/>
    </physiologicalReaction>
</comment>
<evidence type="ECO:0000256" key="11">
    <source>
        <dbReference type="ARBA" id="ARBA00022946"/>
    </source>
</evidence>
<evidence type="ECO:0000256" key="21">
    <source>
        <dbReference type="ARBA" id="ARBA00047893"/>
    </source>
</evidence>
<comment type="catalytic activity">
    <reaction evidence="26">
        <text>eicosanoyl-CoA + oxidized [electron-transfer flavoprotein] + H(+) = (2E)-eicosenoyl-CoA + reduced [electron-transfer flavoprotein]</text>
        <dbReference type="Rhea" id="RHEA:47236"/>
        <dbReference type="Rhea" id="RHEA-COMP:10685"/>
        <dbReference type="Rhea" id="RHEA-COMP:10686"/>
        <dbReference type="ChEBI" id="CHEBI:15378"/>
        <dbReference type="ChEBI" id="CHEBI:57380"/>
        <dbReference type="ChEBI" id="CHEBI:57692"/>
        <dbReference type="ChEBI" id="CHEBI:58307"/>
        <dbReference type="ChEBI" id="CHEBI:74691"/>
    </reaction>
    <physiologicalReaction direction="left-to-right" evidence="26">
        <dbReference type="Rhea" id="RHEA:47237"/>
    </physiologicalReaction>
</comment>
<evidence type="ECO:0000256" key="1">
    <source>
        <dbReference type="ARBA" id="ARBA00001974"/>
    </source>
</evidence>
<evidence type="ECO:0000256" key="26">
    <source>
        <dbReference type="ARBA" id="ARBA00049140"/>
    </source>
</evidence>
<dbReference type="SUPFAM" id="SSF47203">
    <property type="entry name" value="Acyl-CoA dehydrogenase C-terminal domain-like"/>
    <property type="match status" value="1"/>
</dbReference>
<comment type="catalytic activity">
    <reaction evidence="25">
        <text>a very-long-chain 2,3-saturated fatty acyl-CoA + oxidized [electron-transfer flavoprotein] + H(+) = a very-long-chain (2E)-enoyl-CoA + reduced [electron-transfer flavoprotein]</text>
        <dbReference type="Rhea" id="RHEA:19181"/>
        <dbReference type="Rhea" id="RHEA-COMP:10685"/>
        <dbReference type="Rhea" id="RHEA-COMP:10686"/>
        <dbReference type="ChEBI" id="CHEBI:15378"/>
        <dbReference type="ChEBI" id="CHEBI:57692"/>
        <dbReference type="ChEBI" id="CHEBI:58307"/>
        <dbReference type="ChEBI" id="CHEBI:83724"/>
        <dbReference type="ChEBI" id="CHEBI:83728"/>
        <dbReference type="EC" id="1.3.8.9"/>
    </reaction>
    <physiologicalReaction direction="left-to-right" evidence="25">
        <dbReference type="Rhea" id="RHEA:19182"/>
    </physiologicalReaction>
</comment>
<dbReference type="InterPro" id="IPR006091">
    <property type="entry name" value="Acyl-CoA_Oxase/DH_mid-dom"/>
</dbReference>
<comment type="catalytic activity">
    <reaction evidence="22">
        <text>oxidized [electron-transfer flavoprotein] + hexadecanoyl-CoA + H(+) = (2E)-hexadecenoyl-CoA + reduced [electron-transfer flavoprotein]</text>
        <dbReference type="Rhea" id="RHEA:43448"/>
        <dbReference type="Rhea" id="RHEA-COMP:10685"/>
        <dbReference type="Rhea" id="RHEA-COMP:10686"/>
        <dbReference type="ChEBI" id="CHEBI:15378"/>
        <dbReference type="ChEBI" id="CHEBI:57379"/>
        <dbReference type="ChEBI" id="CHEBI:57692"/>
        <dbReference type="ChEBI" id="CHEBI:58307"/>
        <dbReference type="ChEBI" id="CHEBI:61526"/>
    </reaction>
    <physiologicalReaction direction="left-to-right" evidence="22">
        <dbReference type="Rhea" id="RHEA:43449"/>
    </physiologicalReaction>
</comment>
<evidence type="ECO:0000256" key="25">
    <source>
        <dbReference type="ARBA" id="ARBA00049050"/>
    </source>
</evidence>
<protein>
    <recommendedName>
        <fullName evidence="18">Very long-chain specific acyl-CoA dehydrogenase, mitochondrial</fullName>
        <ecNumber evidence="17">1.3.8.9</ecNumber>
    </recommendedName>
</protein>
<dbReference type="InterPro" id="IPR009075">
    <property type="entry name" value="AcylCo_DH/oxidase_C"/>
</dbReference>
<evidence type="ECO:0000256" key="19">
    <source>
        <dbReference type="ARBA" id="ARBA00045422"/>
    </source>
</evidence>
<dbReference type="GO" id="GO:0050660">
    <property type="term" value="F:flavin adenine dinucleotide binding"/>
    <property type="evidence" value="ECO:0007669"/>
    <property type="project" value="InterPro"/>
</dbReference>
<comment type="subcellular location">
    <subcellularLocation>
        <location evidence="2">Mitochondrion inner membrane</location>
        <topology evidence="2">Peripheral membrane protein</topology>
    </subcellularLocation>
</comment>
<evidence type="ECO:0000313" key="33">
    <source>
        <dbReference type="EMBL" id="MDE49026.1"/>
    </source>
</evidence>
<evidence type="ECO:0000256" key="23">
    <source>
        <dbReference type="ARBA" id="ARBA00048086"/>
    </source>
</evidence>
<reference evidence="33" key="1">
    <citation type="submission" date="2018-10" db="EMBL/GenBank/DDBJ databases">
        <title>Transcriptome assembly of Aceria tosichella (Wheat curl mite) Type 2.</title>
        <authorList>
            <person name="Scully E.D."/>
            <person name="Geib S.M."/>
            <person name="Palmer N.A."/>
            <person name="Gupta A.K."/>
            <person name="Sarath G."/>
            <person name="Tatineni S."/>
        </authorList>
    </citation>
    <scope>NUCLEOTIDE SEQUENCE</scope>
    <source>
        <strain evidence="33">LincolnNE</strain>
    </source>
</reference>
<evidence type="ECO:0000256" key="22">
    <source>
        <dbReference type="ARBA" id="ARBA00047916"/>
    </source>
</evidence>
<evidence type="ECO:0000256" key="3">
    <source>
        <dbReference type="ARBA" id="ARBA00005198"/>
    </source>
</evidence>
<evidence type="ECO:0000256" key="2">
    <source>
        <dbReference type="ARBA" id="ARBA00004637"/>
    </source>
</evidence>
<dbReference type="AlphaFoldDB" id="A0A6G1SER7"/>
<evidence type="ECO:0000256" key="16">
    <source>
        <dbReference type="ARBA" id="ARBA00023136"/>
    </source>
</evidence>
<evidence type="ECO:0000256" key="27">
    <source>
        <dbReference type="ARBA" id="ARBA00049224"/>
    </source>
</evidence>
<organism evidence="33">
    <name type="scientific">Aceria tosichella</name>
    <name type="common">wheat curl mite</name>
    <dbReference type="NCBI Taxonomy" id="561515"/>
    <lineage>
        <taxon>Eukaryota</taxon>
        <taxon>Metazoa</taxon>
        <taxon>Ecdysozoa</taxon>
        <taxon>Arthropoda</taxon>
        <taxon>Chelicerata</taxon>
        <taxon>Arachnida</taxon>
        <taxon>Acari</taxon>
        <taxon>Acariformes</taxon>
        <taxon>Trombidiformes</taxon>
        <taxon>Prostigmata</taxon>
        <taxon>Eupodina</taxon>
        <taxon>Eriophyoidea</taxon>
        <taxon>Eriophyidae</taxon>
        <taxon>Eriophyinae</taxon>
        <taxon>Aceriini</taxon>
        <taxon>Aceria</taxon>
    </lineage>
</organism>
<dbReference type="GO" id="GO:0000062">
    <property type="term" value="F:fatty-acyl-CoA binding"/>
    <property type="evidence" value="ECO:0007669"/>
    <property type="project" value="TreeGrafter"/>
</dbReference>
<keyword evidence="5" id="KW-0597">Phosphoprotein</keyword>
<dbReference type="CDD" id="cd01161">
    <property type="entry name" value="VLCAD"/>
    <property type="match status" value="1"/>
</dbReference>
<accession>A0A6G1SER7</accession>
<evidence type="ECO:0000256" key="15">
    <source>
        <dbReference type="ARBA" id="ARBA00023128"/>
    </source>
</evidence>
<dbReference type="Gene3D" id="2.40.110.10">
    <property type="entry name" value="Butyryl-CoA Dehydrogenase, subunit A, domain 2"/>
    <property type="match status" value="1"/>
</dbReference>
<dbReference type="PANTHER" id="PTHR43884">
    <property type="entry name" value="ACYL-COA DEHYDROGENASE"/>
    <property type="match status" value="1"/>
</dbReference>
<feature type="domain" description="Acyl-CoA dehydrogenase/oxidase N-terminal" evidence="31">
    <location>
        <begin position="77"/>
        <end position="188"/>
    </location>
</feature>
<dbReference type="GO" id="GO:0005743">
    <property type="term" value="C:mitochondrial inner membrane"/>
    <property type="evidence" value="ECO:0007669"/>
    <property type="project" value="UniProtKB-SubCell"/>
</dbReference>
<dbReference type="PANTHER" id="PTHR43884:SF11">
    <property type="entry name" value="VERY LONG-CHAIN SPECIFIC ACYL-COA DEHYDROGENASE, MITOCHONDRIAL"/>
    <property type="match status" value="1"/>
</dbReference>
<keyword evidence="15" id="KW-0496">Mitochondrion</keyword>
<evidence type="ECO:0000259" key="32">
    <source>
        <dbReference type="Pfam" id="PF21343"/>
    </source>
</evidence>
<gene>
    <name evidence="33" type="primary">Acadvl</name>
    <name evidence="33" type="ORF">g.11693</name>
</gene>
<dbReference type="PROSITE" id="PS00072">
    <property type="entry name" value="ACYL_COA_DH_1"/>
    <property type="match status" value="1"/>
</dbReference>
<evidence type="ECO:0000256" key="14">
    <source>
        <dbReference type="ARBA" id="ARBA00023098"/>
    </source>
</evidence>
<dbReference type="InterPro" id="IPR013786">
    <property type="entry name" value="AcylCoA_DH/ox_N"/>
</dbReference>
<evidence type="ECO:0000256" key="4">
    <source>
        <dbReference type="ARBA" id="ARBA00009347"/>
    </source>
</evidence>
<comment type="cofactor">
    <cofactor evidence="1 28">
        <name>FAD</name>
        <dbReference type="ChEBI" id="CHEBI:57692"/>
    </cofactor>
</comment>
<dbReference type="FunFam" id="1.20.140.10:FF:000008">
    <property type="entry name" value="acyl-CoA dehydrogenase family member 9, mitochondrial"/>
    <property type="match status" value="1"/>
</dbReference>
<dbReference type="Pfam" id="PF02771">
    <property type="entry name" value="Acyl-CoA_dh_N"/>
    <property type="match status" value="1"/>
</dbReference>
<evidence type="ECO:0000259" key="29">
    <source>
        <dbReference type="Pfam" id="PF00441"/>
    </source>
</evidence>
<dbReference type="Pfam" id="PF02770">
    <property type="entry name" value="Acyl-CoA_dh_M"/>
    <property type="match status" value="1"/>
</dbReference>